<proteinExistence type="predicted"/>
<accession>A0A285U3F5</accession>
<dbReference type="SUPFAM" id="SSF51126">
    <property type="entry name" value="Pectin lyase-like"/>
    <property type="match status" value="1"/>
</dbReference>
<keyword evidence="2" id="KW-1185">Reference proteome</keyword>
<dbReference type="EMBL" id="OBQC01000001">
    <property type="protein sequence ID" value="SOC34781.1"/>
    <property type="molecule type" value="Genomic_DNA"/>
</dbReference>
<sequence length="251" mass="26438">MNTQAGTTVEAIEGDATVTGEGEINSVTVTTEVALNAAIDNPAVSKIILGEGIIVTAPVVIDRAVTIDGNNQELAFGFDITVGDVVINNLTVTGSGFTDNVSGDSAIYVRDTAGKPVTFDGVKINYTTNKGIMVSGISTASPSSYIIVRNSTFFVKNEFQEGADSSIYTYGKIEVTNSKFNGAAGIVIDHSEVGNVVDIKGNEFNGTWVGVSLFNSASMSDKTREETKAYVLDANSFNDELGDYKVSARDN</sequence>
<evidence type="ECO:0000313" key="2">
    <source>
        <dbReference type="Proteomes" id="UP000219252"/>
    </source>
</evidence>
<gene>
    <name evidence="1" type="ORF">SAMN05877842_101110</name>
</gene>
<name>A0A285U3F5_9BACL</name>
<evidence type="ECO:0008006" key="3">
    <source>
        <dbReference type="Google" id="ProtNLM"/>
    </source>
</evidence>
<reference evidence="2" key="1">
    <citation type="submission" date="2017-08" db="EMBL/GenBank/DDBJ databases">
        <authorList>
            <person name="Varghese N."/>
            <person name="Submissions S."/>
        </authorList>
    </citation>
    <scope>NUCLEOTIDE SEQUENCE [LARGE SCALE GENOMIC DNA]</scope>
    <source>
        <strain evidence="2">JC23</strain>
    </source>
</reference>
<dbReference type="RefSeq" id="WP_097147678.1">
    <property type="nucleotide sequence ID" value="NZ_OBQC01000001.1"/>
</dbReference>
<evidence type="ECO:0000313" key="1">
    <source>
        <dbReference type="EMBL" id="SOC34781.1"/>
    </source>
</evidence>
<protein>
    <recommendedName>
        <fullName evidence="3">Right handed beta helix domain-containing protein</fullName>
    </recommendedName>
</protein>
<dbReference type="Pfam" id="PF20585">
    <property type="entry name" value="Pectate_lyase_5"/>
    <property type="match status" value="1"/>
</dbReference>
<dbReference type="InterPro" id="IPR011050">
    <property type="entry name" value="Pectin_lyase_fold/virulence"/>
</dbReference>
<dbReference type="AlphaFoldDB" id="A0A285U3F5"/>
<organism evidence="1 2">
    <name type="scientific">Ureibacillus acetophenoni</name>
    <dbReference type="NCBI Taxonomy" id="614649"/>
    <lineage>
        <taxon>Bacteria</taxon>
        <taxon>Bacillati</taxon>
        <taxon>Bacillota</taxon>
        <taxon>Bacilli</taxon>
        <taxon>Bacillales</taxon>
        <taxon>Caryophanaceae</taxon>
        <taxon>Ureibacillus</taxon>
    </lineage>
</organism>
<dbReference type="InterPro" id="IPR046776">
    <property type="entry name" value="Pectate_lyase_5"/>
</dbReference>
<dbReference type="Proteomes" id="UP000219252">
    <property type="component" value="Unassembled WGS sequence"/>
</dbReference>